<dbReference type="Pfam" id="PF04679">
    <property type="entry name" value="DNA_ligase_A_C"/>
    <property type="match status" value="1"/>
</dbReference>
<keyword evidence="9 16" id="KW-0067">ATP-binding</keyword>
<keyword evidence="10" id="KW-0460">Magnesium</keyword>
<dbReference type="InterPro" id="IPR012310">
    <property type="entry name" value="DNA_ligase_ATP-dep_cent"/>
</dbReference>
<dbReference type="Gene3D" id="3.30.470.30">
    <property type="entry name" value="DNA ligase/mRNA capping enzyme"/>
    <property type="match status" value="1"/>
</dbReference>
<dbReference type="Gene3D" id="3.40.50.10190">
    <property type="entry name" value="BRCT domain"/>
    <property type="match status" value="2"/>
</dbReference>
<comment type="catalytic activity">
    <reaction evidence="14 16">
        <text>ATP + (deoxyribonucleotide)n-3'-hydroxyl + 5'-phospho-(deoxyribonucleotide)m = (deoxyribonucleotide)n+m + AMP + diphosphate.</text>
        <dbReference type="EC" id="6.5.1.1"/>
    </reaction>
</comment>
<evidence type="ECO:0000256" key="5">
    <source>
        <dbReference type="ARBA" id="ARBA00022723"/>
    </source>
</evidence>
<evidence type="ECO:0000256" key="10">
    <source>
        <dbReference type="ARBA" id="ARBA00022842"/>
    </source>
</evidence>
<dbReference type="GO" id="GO:0003677">
    <property type="term" value="F:DNA binding"/>
    <property type="evidence" value="ECO:0007669"/>
    <property type="project" value="InterPro"/>
</dbReference>
<dbReference type="InterPro" id="IPR000977">
    <property type="entry name" value="DNA_ligase_ATP-dep"/>
</dbReference>
<evidence type="ECO:0000256" key="2">
    <source>
        <dbReference type="ARBA" id="ARBA00004123"/>
    </source>
</evidence>
<dbReference type="InterPro" id="IPR036599">
    <property type="entry name" value="DNA_ligase_N_sf"/>
</dbReference>
<evidence type="ECO:0000256" key="15">
    <source>
        <dbReference type="ARBA" id="ARBA00043870"/>
    </source>
</evidence>
<dbReference type="Gene3D" id="2.40.50.140">
    <property type="entry name" value="Nucleic acid-binding proteins"/>
    <property type="match status" value="1"/>
</dbReference>
<comment type="subcellular location">
    <subcellularLocation>
        <location evidence="2">Nucleus</location>
    </subcellularLocation>
</comment>
<keyword evidence="5" id="KW-0479">Metal-binding</keyword>
<protein>
    <recommendedName>
        <fullName evidence="16">DNA ligase</fullName>
        <ecNumber evidence="16">6.5.1.1</ecNumber>
    </recommendedName>
</protein>
<evidence type="ECO:0000259" key="20">
    <source>
        <dbReference type="PROSITE" id="PS50172"/>
    </source>
</evidence>
<feature type="compositionally biased region" description="Basic and acidic residues" evidence="18">
    <location>
        <begin position="686"/>
        <end position="696"/>
    </location>
</feature>
<comment type="similarity">
    <text evidence="3 17">Belongs to the ATP-dependent DNA ligase family.</text>
</comment>
<comment type="function">
    <text evidence="15">DNA ligase involved in DNA non-homologous end joining (NHEJ); required for double-strand break (DSB) repair.</text>
</comment>
<evidence type="ECO:0000256" key="14">
    <source>
        <dbReference type="ARBA" id="ARBA00034003"/>
    </source>
</evidence>
<dbReference type="Proteomes" id="UP000447873">
    <property type="component" value="Unassembled WGS sequence"/>
</dbReference>
<feature type="region of interest" description="Disordered" evidence="18">
    <location>
        <begin position="686"/>
        <end position="706"/>
    </location>
</feature>
<evidence type="ECO:0000256" key="16">
    <source>
        <dbReference type="RuleBase" id="RU000617"/>
    </source>
</evidence>
<dbReference type="SUPFAM" id="SSF52113">
    <property type="entry name" value="BRCT domain"/>
    <property type="match status" value="2"/>
</dbReference>
<dbReference type="GO" id="GO:0046872">
    <property type="term" value="F:metal ion binding"/>
    <property type="evidence" value="ECO:0007669"/>
    <property type="project" value="UniProtKB-KW"/>
</dbReference>
<dbReference type="Pfam" id="PF01068">
    <property type="entry name" value="DNA_ligase_A_M"/>
    <property type="match status" value="1"/>
</dbReference>
<evidence type="ECO:0000259" key="19">
    <source>
        <dbReference type="PROSITE" id="PS50160"/>
    </source>
</evidence>
<feature type="domain" description="BRCT" evidence="20">
    <location>
        <begin position="894"/>
        <end position="1003"/>
    </location>
</feature>
<feature type="domain" description="BRCT" evidence="20">
    <location>
        <begin position="726"/>
        <end position="808"/>
    </location>
</feature>
<dbReference type="AlphaFoldDB" id="A0A8H3VAL6"/>
<evidence type="ECO:0000313" key="22">
    <source>
        <dbReference type="Proteomes" id="UP000447873"/>
    </source>
</evidence>
<evidence type="ECO:0000256" key="11">
    <source>
        <dbReference type="ARBA" id="ARBA00023172"/>
    </source>
</evidence>
<dbReference type="GO" id="GO:0032807">
    <property type="term" value="C:DNA ligase IV complex"/>
    <property type="evidence" value="ECO:0007669"/>
    <property type="project" value="TreeGrafter"/>
</dbReference>
<dbReference type="Pfam" id="PF16589">
    <property type="entry name" value="BRCT_2"/>
    <property type="match status" value="1"/>
</dbReference>
<name>A0A8H3VAL6_VENIN</name>
<dbReference type="CDD" id="cd07968">
    <property type="entry name" value="OBF_DNA_ligase_IV"/>
    <property type="match status" value="1"/>
</dbReference>
<dbReference type="Gene3D" id="1.10.3260.10">
    <property type="entry name" value="DNA ligase, ATP-dependent, N-terminal domain"/>
    <property type="match status" value="1"/>
</dbReference>
<dbReference type="InterPro" id="IPR012309">
    <property type="entry name" value="DNA_ligase_ATP-dep_C"/>
</dbReference>
<dbReference type="InterPro" id="IPR012340">
    <property type="entry name" value="NA-bd_OB-fold"/>
</dbReference>
<dbReference type="InterPro" id="IPR044125">
    <property type="entry name" value="Adenylation_DNA_ligase_IV"/>
</dbReference>
<accession>A0A8H3VAL6</accession>
<keyword evidence="8 16" id="KW-0227">DNA damage</keyword>
<dbReference type="InterPro" id="IPR029710">
    <property type="entry name" value="LIG4"/>
</dbReference>
<dbReference type="EC" id="6.5.1.1" evidence="16"/>
<dbReference type="PANTHER" id="PTHR45997:SF1">
    <property type="entry name" value="DNA LIGASE 4"/>
    <property type="match status" value="1"/>
</dbReference>
<evidence type="ECO:0000313" key="21">
    <source>
        <dbReference type="EMBL" id="KAE9986372.1"/>
    </source>
</evidence>
<dbReference type="FunFam" id="3.30.470.30:FF:000013">
    <property type="entry name" value="DNA ligase"/>
    <property type="match status" value="1"/>
</dbReference>
<reference evidence="21 22" key="1">
    <citation type="submission" date="2018-12" db="EMBL/GenBank/DDBJ databases">
        <title>Venturia inaequalis Genome Resource.</title>
        <authorList>
            <person name="Lichtner F.J."/>
        </authorList>
    </citation>
    <scope>NUCLEOTIDE SEQUENCE [LARGE SCALE GENOMIC DNA]</scope>
    <source>
        <strain evidence="21 22">120213</strain>
    </source>
</reference>
<dbReference type="GO" id="GO:0006310">
    <property type="term" value="P:DNA recombination"/>
    <property type="evidence" value="ECO:0007669"/>
    <property type="project" value="UniProtKB-KW"/>
</dbReference>
<dbReference type="Pfam" id="PF04675">
    <property type="entry name" value="DNA_ligase_A_N"/>
    <property type="match status" value="1"/>
</dbReference>
<dbReference type="GO" id="GO:0005524">
    <property type="term" value="F:ATP binding"/>
    <property type="evidence" value="ECO:0007669"/>
    <property type="project" value="UniProtKB-KW"/>
</dbReference>
<evidence type="ECO:0000256" key="9">
    <source>
        <dbReference type="ARBA" id="ARBA00022840"/>
    </source>
</evidence>
<dbReference type="SMART" id="SM00292">
    <property type="entry name" value="BRCT"/>
    <property type="match status" value="2"/>
</dbReference>
<dbReference type="NCBIfam" id="TIGR00574">
    <property type="entry name" value="dnl1"/>
    <property type="match status" value="1"/>
</dbReference>
<organism evidence="21 22">
    <name type="scientific">Venturia inaequalis</name>
    <name type="common">Apple scab fungus</name>
    <dbReference type="NCBI Taxonomy" id="5025"/>
    <lineage>
        <taxon>Eukaryota</taxon>
        <taxon>Fungi</taxon>
        <taxon>Dikarya</taxon>
        <taxon>Ascomycota</taxon>
        <taxon>Pezizomycotina</taxon>
        <taxon>Dothideomycetes</taxon>
        <taxon>Pleosporomycetidae</taxon>
        <taxon>Venturiales</taxon>
        <taxon>Venturiaceae</taxon>
        <taxon>Venturia</taxon>
    </lineage>
</organism>
<comment type="cofactor">
    <cofactor evidence="1">
        <name>Mg(2+)</name>
        <dbReference type="ChEBI" id="CHEBI:18420"/>
    </cofactor>
</comment>
<dbReference type="GO" id="GO:0006303">
    <property type="term" value="P:double-strand break repair via nonhomologous end joining"/>
    <property type="evidence" value="ECO:0007669"/>
    <property type="project" value="TreeGrafter"/>
</dbReference>
<keyword evidence="12 16" id="KW-0234">DNA repair</keyword>
<gene>
    <name evidence="21" type="ORF">EG328_005875</name>
</gene>
<keyword evidence="7 16" id="KW-0547">Nucleotide-binding</keyword>
<dbReference type="SUPFAM" id="SSF56091">
    <property type="entry name" value="DNA ligase/mRNA capping enzyme, catalytic domain"/>
    <property type="match status" value="1"/>
</dbReference>
<dbReference type="PROSITE" id="PS50172">
    <property type="entry name" value="BRCT"/>
    <property type="match status" value="2"/>
</dbReference>
<feature type="domain" description="ATP-dependent DNA ligase family profile" evidence="19">
    <location>
        <begin position="429"/>
        <end position="554"/>
    </location>
</feature>
<evidence type="ECO:0000256" key="8">
    <source>
        <dbReference type="ARBA" id="ARBA00022763"/>
    </source>
</evidence>
<dbReference type="InterPro" id="IPR001357">
    <property type="entry name" value="BRCT_dom"/>
</dbReference>
<keyword evidence="13" id="KW-0539">Nucleus</keyword>
<keyword evidence="4 16" id="KW-0436">Ligase</keyword>
<dbReference type="EMBL" id="WNWS01000031">
    <property type="protein sequence ID" value="KAE9986372.1"/>
    <property type="molecule type" value="Genomic_DNA"/>
</dbReference>
<evidence type="ECO:0000256" key="6">
    <source>
        <dbReference type="ARBA" id="ARBA00022737"/>
    </source>
</evidence>
<dbReference type="PROSITE" id="PS00697">
    <property type="entry name" value="DNA_LIGASE_A1"/>
    <property type="match status" value="1"/>
</dbReference>
<evidence type="ECO:0000256" key="13">
    <source>
        <dbReference type="ARBA" id="ARBA00023242"/>
    </source>
</evidence>
<feature type="compositionally biased region" description="Basic residues" evidence="18">
    <location>
        <begin position="697"/>
        <end position="706"/>
    </location>
</feature>
<dbReference type="InterPro" id="IPR036420">
    <property type="entry name" value="BRCT_dom_sf"/>
</dbReference>
<evidence type="ECO:0000256" key="1">
    <source>
        <dbReference type="ARBA" id="ARBA00001946"/>
    </source>
</evidence>
<dbReference type="GO" id="GO:0071897">
    <property type="term" value="P:DNA biosynthetic process"/>
    <property type="evidence" value="ECO:0007669"/>
    <property type="project" value="InterPro"/>
</dbReference>
<dbReference type="InterPro" id="IPR012308">
    <property type="entry name" value="DNA_ligase_ATP-dep_N"/>
</dbReference>
<dbReference type="PANTHER" id="PTHR45997">
    <property type="entry name" value="DNA LIGASE 4"/>
    <property type="match status" value="1"/>
</dbReference>
<evidence type="ECO:0000256" key="3">
    <source>
        <dbReference type="ARBA" id="ARBA00007572"/>
    </source>
</evidence>
<keyword evidence="6" id="KW-0677">Repeat</keyword>
<comment type="caution">
    <text evidence="21">The sequence shown here is derived from an EMBL/GenBank/DDBJ whole genome shotgun (WGS) entry which is preliminary data.</text>
</comment>
<dbReference type="FunFam" id="2.40.50.140:FF:000234">
    <property type="entry name" value="DNA ligase"/>
    <property type="match status" value="1"/>
</dbReference>
<dbReference type="InterPro" id="IPR021536">
    <property type="entry name" value="DNA_ligase_IV_dom"/>
</dbReference>
<dbReference type="InterPro" id="IPR016059">
    <property type="entry name" value="DNA_ligase_ATP-dep_CS"/>
</dbReference>
<sequence>MSGDVEMQDTDAVREDIIQYGHGALTEEEMNEKYPNRPRNVHKTLLFNELITLLFNPLLEIKKQPSKSAVARKKQGPHGPTILGPTEKKIQTVEKFFGKWRQQVGDDIYPVMRLMVPAGDRDRAMYGLKELTIAKLVIKITGIDKNCDDAYNMNHWKSPGKNAASTAGDFAGRCREVLSKRPWRTGPSVLTIAEINEGLDRLSIASKDEDQQSIFQQFYEDLNSEELMWLIRIILRDLKIGSTENTFFDIWHPDANNLFNISSNLRRVCWELFDPSVRLEGDKCDITLMQCFRPMLACFQQHSFEVSVRKMHLTAEDPEFWIEEKLDGERIQLHMCEDESMPGGMRFGFWSRKSKDYTYLYGNSLEDSSGALTQHLKEAFKGNVRNIILDGEMITWDMEMDRIVNFGTLKTAALSEGRNPYTNGQRPVFRVFDCLLLNNKSLTNYTLRDRRNALSAAVVGVHRRLEIHEYTIAQSAADIEPALRRVVAEASEGLVLKSPRSSYALATRNDNWVKVKPEYMTEFGEALDCVVVGGYWGSGRRGNTLSSFMCGLRVDEAQIKMGANPQKCFSFFKVGGGIARSDYDNIAQRTEGKWVDWDDKRPPTDWIELAGKNYAQYEKPDVWIKPEDSVVLEVKAASVGTTDQFRTGFTLRFPRFKKLRDDKSWREALSINEFIQLRIDAEKEKEQKSFEIDNERKQHRKSARTRKKPLTIMGDAQEVKTPYAGPNTKVFEGLTFFIATEALKPWKKTKAELEQTVKANGGAITQKRDLPDVVIVADRFVMTVRSIEKDNLVSIVRPSWIFHCIEQNAMDVGKERFLLPMEPSHMLHIAEKDREIISQNIDEFGDSYCRDVTVDDLKVIFDNMPKAEQEINHELLLAQFKEHNPDLAETPGWMFNGLVVFFDKEKTSKPLEGDAKPEEESGYDLDTKLAGHIVHFAGGGLAGDLDDPTITHVVVLVGSDENRLREIHGRNSLKSRIPRLVTLDWICESWKEKTLLDEERFTP</sequence>
<evidence type="ECO:0000256" key="17">
    <source>
        <dbReference type="RuleBase" id="RU004196"/>
    </source>
</evidence>
<dbReference type="SUPFAM" id="SSF50249">
    <property type="entry name" value="Nucleic acid-binding proteins"/>
    <property type="match status" value="1"/>
</dbReference>
<evidence type="ECO:0000256" key="7">
    <source>
        <dbReference type="ARBA" id="ARBA00022741"/>
    </source>
</evidence>
<dbReference type="Pfam" id="PF11411">
    <property type="entry name" value="DNA_ligase_IV"/>
    <property type="match status" value="1"/>
</dbReference>
<proteinExistence type="inferred from homology"/>
<dbReference type="GO" id="GO:0006297">
    <property type="term" value="P:nucleotide-excision repair, DNA gap filling"/>
    <property type="evidence" value="ECO:0007669"/>
    <property type="project" value="TreeGrafter"/>
</dbReference>
<dbReference type="CDD" id="cd07903">
    <property type="entry name" value="Adenylation_DNA_ligase_IV"/>
    <property type="match status" value="1"/>
</dbReference>
<dbReference type="PROSITE" id="PS50160">
    <property type="entry name" value="DNA_LIGASE_A3"/>
    <property type="match status" value="1"/>
</dbReference>
<evidence type="ECO:0000256" key="12">
    <source>
        <dbReference type="ARBA" id="ARBA00023204"/>
    </source>
</evidence>
<evidence type="ECO:0000256" key="4">
    <source>
        <dbReference type="ARBA" id="ARBA00022598"/>
    </source>
</evidence>
<keyword evidence="11 16" id="KW-0233">DNA recombination</keyword>
<dbReference type="GO" id="GO:0003910">
    <property type="term" value="F:DNA ligase (ATP) activity"/>
    <property type="evidence" value="ECO:0007669"/>
    <property type="project" value="UniProtKB-EC"/>
</dbReference>
<evidence type="ECO:0000256" key="18">
    <source>
        <dbReference type="SAM" id="MobiDB-lite"/>
    </source>
</evidence>
<dbReference type="FunFam" id="1.10.3260.10:FF:000008">
    <property type="entry name" value="DNA ligase 4"/>
    <property type="match status" value="1"/>
</dbReference>